<dbReference type="GO" id="GO:0005819">
    <property type="term" value="C:spindle"/>
    <property type="evidence" value="ECO:0007669"/>
    <property type="project" value="InterPro"/>
</dbReference>
<dbReference type="Pfam" id="PF16006">
    <property type="entry name" value="NUSAP"/>
    <property type="match status" value="1"/>
</dbReference>
<feature type="compositionally biased region" description="Low complexity" evidence="1">
    <location>
        <begin position="46"/>
        <end position="59"/>
    </location>
</feature>
<dbReference type="AlphaFoldDB" id="A0A6J2T3B6"/>
<organism evidence="2 3">
    <name type="scientific">Drosophila lebanonensis</name>
    <name type="common">Fruit fly</name>
    <name type="synonym">Scaptodrosophila lebanonensis</name>
    <dbReference type="NCBI Taxonomy" id="7225"/>
    <lineage>
        <taxon>Eukaryota</taxon>
        <taxon>Metazoa</taxon>
        <taxon>Ecdysozoa</taxon>
        <taxon>Arthropoda</taxon>
        <taxon>Hexapoda</taxon>
        <taxon>Insecta</taxon>
        <taxon>Pterygota</taxon>
        <taxon>Neoptera</taxon>
        <taxon>Endopterygota</taxon>
        <taxon>Diptera</taxon>
        <taxon>Brachycera</taxon>
        <taxon>Muscomorpha</taxon>
        <taxon>Ephydroidea</taxon>
        <taxon>Drosophilidae</taxon>
        <taxon>Scaptodrosophila</taxon>
    </lineage>
</organism>
<feature type="compositionally biased region" description="Polar residues" evidence="1">
    <location>
        <begin position="1"/>
        <end position="14"/>
    </location>
</feature>
<feature type="region of interest" description="Disordered" evidence="1">
    <location>
        <begin position="1"/>
        <end position="29"/>
    </location>
</feature>
<gene>
    <name evidence="3" type="primary">LOC115621075</name>
</gene>
<proteinExistence type="predicted"/>
<reference evidence="3" key="1">
    <citation type="submission" date="2025-08" db="UniProtKB">
        <authorList>
            <consortium name="RefSeq"/>
        </authorList>
    </citation>
    <scope>IDENTIFICATION</scope>
    <source>
        <strain evidence="3">11010-0011.00</strain>
        <tissue evidence="3">Whole body</tissue>
    </source>
</reference>
<evidence type="ECO:0000313" key="2">
    <source>
        <dbReference type="Proteomes" id="UP000504634"/>
    </source>
</evidence>
<evidence type="ECO:0000313" key="3">
    <source>
        <dbReference type="RefSeq" id="XP_030370464.1"/>
    </source>
</evidence>
<dbReference type="RefSeq" id="XP_030370464.1">
    <property type="nucleotide sequence ID" value="XM_030514604.1"/>
</dbReference>
<dbReference type="GO" id="GO:0040001">
    <property type="term" value="P:establishment of mitotic spindle localization"/>
    <property type="evidence" value="ECO:0007669"/>
    <property type="project" value="InterPro"/>
</dbReference>
<sequence length="722" mass="81030">MDPAENENSVNVENTPVAKKTRRAARLASEKKDKALVPIENIVSPKTAPVAAPKTPSSSMKFVPETPRRSARKSVRPPLDYDEIIEKNARSASKNIQEANNGDEQCSQKWTASEVGRPSRKRSRKSKRTANSNVIERSEVCGSSNEEPKEVTKENITDLKTVTLPQEAHDEARSTGEAVTCVQKETIEMHSTSTDAITLPQKETSEGELTNGEVVIFTHEDRTEEFAIVEATGMRPDVECSIAEATTVSSDHTLEVKTTPMGQKENNGGLHPDEMEELGLSPIEQDDEMPSLILLDDGELCSSVEEMKVLLEKPIKAENTLQLMECSKVEEALNTTFDADKQDDMEVVPQMVVSPEKKLKVKNSIKVVLTDIEDHSSTILNLDDSTDPRTGAVARCGLSRFPTPYKSKPLSKNVGNRNTPKIREKNSSFNINCLDVADPIKRRRSKSISELKTTKAVSFYSPIEIVHIDDIDERWKPVQDNHVTKRRKRSISLDERRLRPSRIPKPTSFEIKKDKTNTVSKPKTRGKLPNFAAIHKKQSEKMENLVQYIERKAERAKVLTNSASKLHLSSTGSEKKGAKVLATDSSILQHQRPCAMKKIDLTNVQQTPIKLMEQERQRLMILPKPSQTACNALKSTNISNALGPKPAFNLSTSLVKSFSAVPNKNNTQENPVQDKVLDRQERHKQMYKGGRVKENKADFIRGVRLNRRFELQMQHRRQLDEN</sequence>
<keyword evidence="2" id="KW-1185">Reference proteome</keyword>
<dbReference type="GeneID" id="115621075"/>
<dbReference type="GO" id="GO:0005874">
    <property type="term" value="C:microtubule"/>
    <property type="evidence" value="ECO:0007669"/>
    <property type="project" value="InterPro"/>
</dbReference>
<dbReference type="CTD" id="42982"/>
<dbReference type="InterPro" id="IPR026756">
    <property type="entry name" value="NuSAP"/>
</dbReference>
<protein>
    <submittedName>
        <fullName evidence="3">Uncharacterized protein LOC115621075 isoform X1</fullName>
    </submittedName>
</protein>
<feature type="compositionally biased region" description="Polar residues" evidence="1">
    <location>
        <begin position="129"/>
        <end position="145"/>
    </location>
</feature>
<dbReference type="Proteomes" id="UP000504634">
    <property type="component" value="Unplaced"/>
</dbReference>
<dbReference type="OrthoDB" id="6614499at2759"/>
<dbReference type="GO" id="GO:0000281">
    <property type="term" value="P:mitotic cytokinesis"/>
    <property type="evidence" value="ECO:0007669"/>
    <property type="project" value="InterPro"/>
</dbReference>
<accession>A0A6J2T3B6</accession>
<feature type="region of interest" description="Disordered" evidence="1">
    <location>
        <begin position="46"/>
        <end position="152"/>
    </location>
</feature>
<feature type="compositionally biased region" description="Basic residues" evidence="1">
    <location>
        <begin position="118"/>
        <end position="128"/>
    </location>
</feature>
<feature type="compositionally biased region" description="Polar residues" evidence="1">
    <location>
        <begin position="90"/>
        <end position="111"/>
    </location>
</feature>
<evidence type="ECO:0000256" key="1">
    <source>
        <dbReference type="SAM" id="MobiDB-lite"/>
    </source>
</evidence>
<name>A0A6J2T3B6_DROLE</name>